<gene>
    <name evidence="1" type="ordered locus">Clocel_4009</name>
</gene>
<dbReference type="STRING" id="573061.Clocel_4009"/>
<dbReference type="AlphaFoldDB" id="D9SLN5"/>
<dbReference type="eggNOG" id="COG3177">
    <property type="taxonomic scope" value="Bacteria"/>
</dbReference>
<dbReference type="OrthoDB" id="9799038at2"/>
<dbReference type="Proteomes" id="UP000002730">
    <property type="component" value="Chromosome"/>
</dbReference>
<organism evidence="1 2">
    <name type="scientific">Clostridium cellulovorans (strain ATCC 35296 / DSM 3052 / OCM 3 / 743B)</name>
    <dbReference type="NCBI Taxonomy" id="573061"/>
    <lineage>
        <taxon>Bacteria</taxon>
        <taxon>Bacillati</taxon>
        <taxon>Bacillota</taxon>
        <taxon>Clostridia</taxon>
        <taxon>Eubacteriales</taxon>
        <taxon>Clostridiaceae</taxon>
        <taxon>Clostridium</taxon>
    </lineage>
</organism>
<reference evidence="1 2" key="1">
    <citation type="submission" date="2010-08" db="EMBL/GenBank/DDBJ databases">
        <title>Complete sequence of Clostridium cellulovorans 743B.</title>
        <authorList>
            <consortium name="US DOE Joint Genome Institute"/>
            <person name="Lucas S."/>
            <person name="Copeland A."/>
            <person name="Lapidus A."/>
            <person name="Cheng J.-F."/>
            <person name="Bruce D."/>
            <person name="Goodwin L."/>
            <person name="Pitluck S."/>
            <person name="Chertkov O."/>
            <person name="Detter J.C."/>
            <person name="Han C."/>
            <person name="Tapia R."/>
            <person name="Land M."/>
            <person name="Hauser L."/>
            <person name="Chang Y.-J."/>
            <person name="Jeffries C."/>
            <person name="Kyrpides N."/>
            <person name="Ivanova N."/>
            <person name="Mikhailova N."/>
            <person name="Hemme C.L."/>
            <person name="Woyke T."/>
        </authorList>
    </citation>
    <scope>NUCLEOTIDE SEQUENCE [LARGE SCALE GENOMIC DNA]</scope>
    <source>
        <strain evidence="2">ATCC 35296 / DSM 3052 / OCM 3 / 743B</strain>
    </source>
</reference>
<keyword evidence="2" id="KW-1185">Reference proteome</keyword>
<accession>D9SLN5</accession>
<protein>
    <submittedName>
        <fullName evidence="1">Transposase</fullName>
    </submittedName>
</protein>
<name>D9SLN5_CLOC7</name>
<evidence type="ECO:0000313" key="1">
    <source>
        <dbReference type="EMBL" id="ADL53672.1"/>
    </source>
</evidence>
<proteinExistence type="predicted"/>
<evidence type="ECO:0000313" key="2">
    <source>
        <dbReference type="Proteomes" id="UP000002730"/>
    </source>
</evidence>
<dbReference type="RefSeq" id="WP_010074019.1">
    <property type="nucleotide sequence ID" value="NC_014393.1"/>
</dbReference>
<dbReference type="EMBL" id="CP002160">
    <property type="protein sequence ID" value="ADL53672.1"/>
    <property type="molecule type" value="Genomic_DNA"/>
</dbReference>
<sequence>MGYMSASQAAEKWGISQRRVQILCSEDRIEGAFKVGEVWAIPEDCPKPVDYRKKENKKK</sequence>
<dbReference type="KEGG" id="ccb:Clocel_4009"/>
<dbReference type="HOGENOM" id="CLU_178120_1_0_9"/>